<evidence type="ECO:0000256" key="1">
    <source>
        <dbReference type="SAM" id="Coils"/>
    </source>
</evidence>
<gene>
    <name evidence="4" type="ORF">RN001_009564</name>
</gene>
<feature type="compositionally biased region" description="Polar residues" evidence="2">
    <location>
        <begin position="191"/>
        <end position="202"/>
    </location>
</feature>
<evidence type="ECO:0000313" key="4">
    <source>
        <dbReference type="EMBL" id="KAK4877058.1"/>
    </source>
</evidence>
<feature type="domain" description="Rab-GAP TBC" evidence="3">
    <location>
        <begin position="406"/>
        <end position="612"/>
    </location>
</feature>
<dbReference type="GO" id="GO:0005773">
    <property type="term" value="C:vacuole"/>
    <property type="evidence" value="ECO:0007669"/>
    <property type="project" value="UniProtKB-ARBA"/>
</dbReference>
<accession>A0AAN7P6U0</accession>
<evidence type="ECO:0000313" key="5">
    <source>
        <dbReference type="Proteomes" id="UP001353858"/>
    </source>
</evidence>
<feature type="coiled-coil region" evidence="1">
    <location>
        <begin position="333"/>
        <end position="381"/>
    </location>
</feature>
<dbReference type="AlphaFoldDB" id="A0AAN7P6U0"/>
<sequence>MKNIESDNESSLNSNSFNGTEEVTDLLSGHNKEALNLIKCNSDLVKSYYVLKSSPMGHKNRFYQRVLSKNTDQDSHSRSMPNSLNNKLHSNGVDSNNCDTKSKLLIEHDSPPLSPSQEMWFKTWPERYDKVKSDNSCDIVNNCSNTQLASSTCDKIVDISSVNNKVTLNEALQNISLAYSPITKQLHLLPQNDSNKPASELNSPEKESKSLIDDQTSTKSRHKRTEAGSFSSTVSSLSDPSPSGSLLETDDRCISNDDSEFKSQRKGFSGFFNRNMFSWKSNNNTYSKGWKLFNKNTNDIHTSPQHQNSHGIIASSSALIQHIRPSNLPAKTVEEDQRHREEYKAMVAAAKKKEALNSAAKQKQQKLLIQQEEQLAAATKHFSQVVLPNWDSMCNCRKTRDLWWQGLPSSVRGKVWRLAIGNELNLTQQLYEICLQRAQNRLNNSDPSSYESNVDSNVDQESSMDVIQLDISRTFPNLCIFQEGGPFSDVLHSLLAAYVCYRPDVGYVQGMSFIAAILILNMDESDAFTCFANLLNRPLHLAAFTLNQSQMQAYYNAYNEAFNYNMPKLYAHFQKSGLTPDLYLLDWIYTVFAKAMPLDVACRVWDLFLRDGDEFLFRTALGVLYLNQEQLMCMDFLHGAQFLTRLPDDLSSDKLFKCIQIVSTNIGKTTFSQIVDRHKNFSAP</sequence>
<evidence type="ECO:0000259" key="3">
    <source>
        <dbReference type="PROSITE" id="PS50086"/>
    </source>
</evidence>
<dbReference type="InterPro" id="IPR035969">
    <property type="entry name" value="Rab-GAP_TBC_sf"/>
</dbReference>
<dbReference type="Gene3D" id="1.10.472.80">
    <property type="entry name" value="Ypt/Rab-GAP domain of gyp1p, domain 3"/>
    <property type="match status" value="1"/>
</dbReference>
<dbReference type="PROSITE" id="PS50086">
    <property type="entry name" value="TBC_RABGAP"/>
    <property type="match status" value="1"/>
</dbReference>
<dbReference type="InterPro" id="IPR000195">
    <property type="entry name" value="Rab-GAP-TBC_dom"/>
</dbReference>
<feature type="compositionally biased region" description="Low complexity" evidence="2">
    <location>
        <begin position="229"/>
        <end position="247"/>
    </location>
</feature>
<dbReference type="GO" id="GO:0031410">
    <property type="term" value="C:cytoplasmic vesicle"/>
    <property type="evidence" value="ECO:0007669"/>
    <property type="project" value="UniProtKB-ARBA"/>
</dbReference>
<name>A0AAN7P6U0_9COLE</name>
<dbReference type="Proteomes" id="UP001353858">
    <property type="component" value="Unassembled WGS sequence"/>
</dbReference>
<dbReference type="FunFam" id="1.10.472.80:FF:000006">
    <property type="entry name" value="TBC1 domain family member 14"/>
    <property type="match status" value="1"/>
</dbReference>
<dbReference type="PANTHER" id="PTHR47219">
    <property type="entry name" value="RAB GTPASE-ACTIVATING PROTEIN 1-LIKE"/>
    <property type="match status" value="1"/>
</dbReference>
<feature type="region of interest" description="Disordered" evidence="2">
    <location>
        <begin position="69"/>
        <end position="93"/>
    </location>
</feature>
<evidence type="ECO:0000256" key="2">
    <source>
        <dbReference type="SAM" id="MobiDB-lite"/>
    </source>
</evidence>
<dbReference type="GO" id="GO:0005096">
    <property type="term" value="F:GTPase activator activity"/>
    <property type="evidence" value="ECO:0007669"/>
    <property type="project" value="TreeGrafter"/>
</dbReference>
<feature type="region of interest" description="Disordered" evidence="2">
    <location>
        <begin position="189"/>
        <end position="252"/>
    </location>
</feature>
<dbReference type="GO" id="GO:0031267">
    <property type="term" value="F:small GTPase binding"/>
    <property type="evidence" value="ECO:0007669"/>
    <property type="project" value="TreeGrafter"/>
</dbReference>
<dbReference type="SUPFAM" id="SSF47923">
    <property type="entry name" value="Ypt/Rab-GAP domain of gyp1p"/>
    <property type="match status" value="2"/>
</dbReference>
<dbReference type="Gene3D" id="1.10.10.750">
    <property type="entry name" value="Ypt/Rab-GAP domain of gyp1p, domain 1"/>
    <property type="match status" value="1"/>
</dbReference>
<dbReference type="Gene3D" id="1.10.8.270">
    <property type="entry name" value="putative rabgap domain of human tbc1 domain family member 14 like domains"/>
    <property type="match status" value="1"/>
</dbReference>
<protein>
    <recommendedName>
        <fullName evidence="3">Rab-GAP TBC domain-containing protein</fullName>
    </recommendedName>
</protein>
<dbReference type="FunFam" id="1.10.8.270:FF:000008">
    <property type="entry name" value="Putative TBC1 domain family member 14"/>
    <property type="match status" value="1"/>
</dbReference>
<comment type="caution">
    <text evidence="4">The sequence shown here is derived from an EMBL/GenBank/DDBJ whole genome shotgun (WGS) entry which is preliminary data.</text>
</comment>
<dbReference type="EMBL" id="JARPUR010000004">
    <property type="protein sequence ID" value="KAK4877058.1"/>
    <property type="molecule type" value="Genomic_DNA"/>
</dbReference>
<dbReference type="SMART" id="SM00164">
    <property type="entry name" value="TBC"/>
    <property type="match status" value="1"/>
</dbReference>
<dbReference type="PANTHER" id="PTHR47219:SF15">
    <property type="entry name" value="TBC1 DOMAIN FAMILY MEMBER 12 ISOFORM X1"/>
    <property type="match status" value="1"/>
</dbReference>
<feature type="compositionally biased region" description="Basic and acidic residues" evidence="2">
    <location>
        <begin position="203"/>
        <end position="212"/>
    </location>
</feature>
<dbReference type="Pfam" id="PF00566">
    <property type="entry name" value="RabGAP-TBC"/>
    <property type="match status" value="1"/>
</dbReference>
<keyword evidence="1" id="KW-0175">Coiled coil</keyword>
<keyword evidence="5" id="KW-1185">Reference proteome</keyword>
<proteinExistence type="predicted"/>
<dbReference type="InterPro" id="IPR050302">
    <property type="entry name" value="Rab_GAP_TBC_domain"/>
</dbReference>
<reference evidence="5" key="1">
    <citation type="submission" date="2023-01" db="EMBL/GenBank/DDBJ databases">
        <title>Key to firefly adult light organ development and bioluminescence: homeobox transcription factors regulate luciferase expression and transportation to peroxisome.</title>
        <authorList>
            <person name="Fu X."/>
        </authorList>
    </citation>
    <scope>NUCLEOTIDE SEQUENCE [LARGE SCALE GENOMIC DNA]</scope>
</reference>
<organism evidence="4 5">
    <name type="scientific">Aquatica leii</name>
    <dbReference type="NCBI Taxonomy" id="1421715"/>
    <lineage>
        <taxon>Eukaryota</taxon>
        <taxon>Metazoa</taxon>
        <taxon>Ecdysozoa</taxon>
        <taxon>Arthropoda</taxon>
        <taxon>Hexapoda</taxon>
        <taxon>Insecta</taxon>
        <taxon>Pterygota</taxon>
        <taxon>Neoptera</taxon>
        <taxon>Endopterygota</taxon>
        <taxon>Coleoptera</taxon>
        <taxon>Polyphaga</taxon>
        <taxon>Elateriformia</taxon>
        <taxon>Elateroidea</taxon>
        <taxon>Lampyridae</taxon>
        <taxon>Luciolinae</taxon>
        <taxon>Aquatica</taxon>
    </lineage>
</organism>
<feature type="compositionally biased region" description="Polar residues" evidence="2">
    <location>
        <begin position="78"/>
        <end position="93"/>
    </location>
</feature>
<dbReference type="GO" id="GO:0016192">
    <property type="term" value="P:vesicle-mediated transport"/>
    <property type="evidence" value="ECO:0007669"/>
    <property type="project" value="UniProtKB-ARBA"/>
</dbReference>